<feature type="region of interest" description="Disordered" evidence="5">
    <location>
        <begin position="180"/>
        <end position="205"/>
    </location>
</feature>
<dbReference type="GO" id="GO:0007165">
    <property type="term" value="P:signal transduction"/>
    <property type="evidence" value="ECO:0007669"/>
    <property type="project" value="TreeGrafter"/>
</dbReference>
<dbReference type="GO" id="GO:0016020">
    <property type="term" value="C:membrane"/>
    <property type="evidence" value="ECO:0007669"/>
    <property type="project" value="TreeGrafter"/>
</dbReference>
<dbReference type="GO" id="GO:0015031">
    <property type="term" value="P:protein transport"/>
    <property type="evidence" value="ECO:0007669"/>
    <property type="project" value="UniProtKB-UniRule"/>
</dbReference>
<dbReference type="InterPro" id="IPR038425">
    <property type="entry name" value="GAT_sf"/>
</dbReference>
<dbReference type="InterPro" id="IPR004152">
    <property type="entry name" value="GAT_dom"/>
</dbReference>
<evidence type="ECO:0000313" key="9">
    <source>
        <dbReference type="Proteomes" id="UP001181693"/>
    </source>
</evidence>
<dbReference type="PANTHER" id="PTHR13856">
    <property type="entry name" value="VHS DOMAIN CONTAINING PROTEIN FAMILY"/>
    <property type="match status" value="1"/>
</dbReference>
<keyword evidence="3 4" id="KW-0653">Protein transport</keyword>
<dbReference type="InterPro" id="IPR008942">
    <property type="entry name" value="ENTH_VHS"/>
</dbReference>
<evidence type="ECO:0000259" key="7">
    <source>
        <dbReference type="PROSITE" id="PS50909"/>
    </source>
</evidence>
<dbReference type="Gene3D" id="1.25.40.90">
    <property type="match status" value="1"/>
</dbReference>
<evidence type="ECO:0000256" key="2">
    <source>
        <dbReference type="ARBA" id="ARBA00022448"/>
    </source>
</evidence>
<dbReference type="PANTHER" id="PTHR13856:SF28">
    <property type="entry name" value="TOM1-LIKE PROTEIN 1"/>
    <property type="match status" value="1"/>
</dbReference>
<dbReference type="SUPFAM" id="SSF89009">
    <property type="entry name" value="GAT-like domain"/>
    <property type="match status" value="1"/>
</dbReference>
<evidence type="ECO:0000256" key="3">
    <source>
        <dbReference type="ARBA" id="ARBA00022927"/>
    </source>
</evidence>
<dbReference type="PROSITE" id="PS50909">
    <property type="entry name" value="GAT"/>
    <property type="match status" value="1"/>
</dbReference>
<dbReference type="Pfam" id="PF03127">
    <property type="entry name" value="GAT"/>
    <property type="match status" value="1"/>
</dbReference>
<evidence type="ECO:0008006" key="10">
    <source>
        <dbReference type="Google" id="ProtNLM"/>
    </source>
</evidence>
<evidence type="ECO:0000313" key="8">
    <source>
        <dbReference type="EMBL" id="DBA27517.1"/>
    </source>
</evidence>
<dbReference type="AlphaFoldDB" id="A0AAV3AXK4"/>
<keyword evidence="9" id="KW-1185">Reference proteome</keyword>
<dbReference type="PROSITE" id="PS50179">
    <property type="entry name" value="VHS"/>
    <property type="match status" value="1"/>
</dbReference>
<dbReference type="Proteomes" id="UP001181693">
    <property type="component" value="Unassembled WGS sequence"/>
</dbReference>
<protein>
    <recommendedName>
        <fullName evidence="10">TOM1-like protein 1</fullName>
    </recommendedName>
</protein>
<evidence type="ECO:0000256" key="4">
    <source>
        <dbReference type="PIRNR" id="PIRNR036948"/>
    </source>
</evidence>
<dbReference type="GO" id="GO:0030276">
    <property type="term" value="F:clathrin binding"/>
    <property type="evidence" value="ECO:0007669"/>
    <property type="project" value="TreeGrafter"/>
</dbReference>
<gene>
    <name evidence="8" type="ORF">GDO54_008000</name>
</gene>
<dbReference type="InterPro" id="IPR002014">
    <property type="entry name" value="VHS_dom"/>
</dbReference>
<feature type="domain" description="VHS" evidence="6">
    <location>
        <begin position="1"/>
        <end position="77"/>
    </location>
</feature>
<evidence type="ECO:0000256" key="1">
    <source>
        <dbReference type="ARBA" id="ARBA00007708"/>
    </source>
</evidence>
<dbReference type="InterPro" id="IPR014645">
    <property type="entry name" value="TOM1"/>
</dbReference>
<sequence length="375" mass="42563">MCMQNCNSSFQTLVLKKDFLKDVLVKHLNPKYNLPVQMQNRILRFIMTWSSGSHANVDQTEVKELYLELIKKGIHFPPLEPTEDEIRQSQRIGKLYSELDVVRMNIKVMSAILLENYPGSEVPEDMELLEELQKVCHEMQARILKLLETVQNDDVIIELVQVNDDLNNLFLRYNRFSRTRSNQSTNNIKPDNTATFNDNQPSAPSSELLELNLDPLPHVHNITNGYPLPTATANVPVPGINPQQVHNLDAGGGQNPLQQIHNNTIYPQRELMELREAVTTPFLFAPQNPPPKLPPIPLYDNSPLLPTVPALSPTVLPLAKQSTNKTSSKPDDSNNNLPNYYELLEFDPLADSKGTEVVYEEIDPRIWKTNKASEC</sequence>
<proteinExistence type="inferred from homology"/>
<accession>A0AAV3AXK4</accession>
<comment type="similarity">
    <text evidence="1 4">Belongs to the TOM1 family.</text>
</comment>
<dbReference type="SUPFAM" id="SSF48464">
    <property type="entry name" value="ENTH/VHS domain"/>
    <property type="match status" value="1"/>
</dbReference>
<dbReference type="GO" id="GO:0005768">
    <property type="term" value="C:endosome"/>
    <property type="evidence" value="ECO:0007669"/>
    <property type="project" value="TreeGrafter"/>
</dbReference>
<organism evidence="8 9">
    <name type="scientific">Pyxicephalus adspersus</name>
    <name type="common">African bullfrog</name>
    <dbReference type="NCBI Taxonomy" id="30357"/>
    <lineage>
        <taxon>Eukaryota</taxon>
        <taxon>Metazoa</taxon>
        <taxon>Chordata</taxon>
        <taxon>Craniata</taxon>
        <taxon>Vertebrata</taxon>
        <taxon>Euteleostomi</taxon>
        <taxon>Amphibia</taxon>
        <taxon>Batrachia</taxon>
        <taxon>Anura</taxon>
        <taxon>Neobatrachia</taxon>
        <taxon>Ranoidea</taxon>
        <taxon>Pyxicephalidae</taxon>
        <taxon>Pyxicephalinae</taxon>
        <taxon>Pyxicephalus</taxon>
    </lineage>
</organism>
<evidence type="ECO:0000259" key="6">
    <source>
        <dbReference type="PROSITE" id="PS50179"/>
    </source>
</evidence>
<name>A0AAV3AXK4_PYXAD</name>
<dbReference type="Gene3D" id="1.20.58.160">
    <property type="match status" value="1"/>
</dbReference>
<comment type="caution">
    <text evidence="8">The sequence shown here is derived from an EMBL/GenBank/DDBJ whole genome shotgun (WGS) entry which is preliminary data.</text>
</comment>
<evidence type="ECO:0000256" key="5">
    <source>
        <dbReference type="SAM" id="MobiDB-lite"/>
    </source>
</evidence>
<dbReference type="GO" id="GO:0035091">
    <property type="term" value="F:phosphatidylinositol binding"/>
    <property type="evidence" value="ECO:0007669"/>
    <property type="project" value="InterPro"/>
</dbReference>
<dbReference type="EMBL" id="DYDO01000003">
    <property type="protein sequence ID" value="DBA27517.1"/>
    <property type="molecule type" value="Genomic_DNA"/>
</dbReference>
<reference evidence="8" key="1">
    <citation type="thesis" date="2020" institute="ProQuest LLC" country="789 East Eisenhower Parkway, Ann Arbor, MI, USA">
        <title>Comparative Genomics and Chromosome Evolution.</title>
        <authorList>
            <person name="Mudd A.B."/>
        </authorList>
    </citation>
    <scope>NUCLEOTIDE SEQUENCE</scope>
    <source>
        <strain evidence="8">1538</strain>
        <tissue evidence="8">Blood</tissue>
    </source>
</reference>
<keyword evidence="2 4" id="KW-0813">Transport</keyword>
<dbReference type="GO" id="GO:0043130">
    <property type="term" value="F:ubiquitin binding"/>
    <property type="evidence" value="ECO:0007669"/>
    <property type="project" value="InterPro"/>
</dbReference>
<dbReference type="PIRSF" id="PIRSF036948">
    <property type="entry name" value="TOM1"/>
    <property type="match status" value="1"/>
</dbReference>
<feature type="domain" description="GAT" evidence="7">
    <location>
        <begin position="90"/>
        <end position="178"/>
    </location>
</feature>